<dbReference type="AlphaFoldDB" id="A0AAW6RH38"/>
<organism evidence="3">
    <name type="scientific">Gordonia rubripertincta</name>
    <name type="common">Rhodococcus corallinus</name>
    <dbReference type="NCBI Taxonomy" id="36822"/>
    <lineage>
        <taxon>Bacteria</taxon>
        <taxon>Bacillati</taxon>
        <taxon>Actinomycetota</taxon>
        <taxon>Actinomycetes</taxon>
        <taxon>Mycobacteriales</taxon>
        <taxon>Gordoniaceae</taxon>
        <taxon>Gordonia</taxon>
    </lineage>
</organism>
<dbReference type="EMBL" id="JARUXG010000030">
    <property type="protein sequence ID" value="MDG6783766.1"/>
    <property type="molecule type" value="Genomic_DNA"/>
</dbReference>
<evidence type="ECO:0000256" key="1">
    <source>
        <dbReference type="SAM" id="MobiDB-lite"/>
    </source>
</evidence>
<evidence type="ECO:0000259" key="2">
    <source>
        <dbReference type="PROSITE" id="PS50125"/>
    </source>
</evidence>
<feature type="domain" description="Guanylate cyclase" evidence="2">
    <location>
        <begin position="1"/>
        <end position="27"/>
    </location>
</feature>
<dbReference type="GO" id="GO:0009190">
    <property type="term" value="P:cyclic nucleotide biosynthetic process"/>
    <property type="evidence" value="ECO:0007669"/>
    <property type="project" value="InterPro"/>
</dbReference>
<name>A0AAW6RH38_GORRU</name>
<evidence type="ECO:0000313" key="3">
    <source>
        <dbReference type="EMBL" id="MDG6783766.1"/>
    </source>
</evidence>
<dbReference type="PROSITE" id="PS50125">
    <property type="entry name" value="GUANYLATE_CYCLASE_2"/>
    <property type="match status" value="1"/>
</dbReference>
<dbReference type="InterPro" id="IPR029787">
    <property type="entry name" value="Nucleotide_cyclase"/>
</dbReference>
<dbReference type="SUPFAM" id="SSF55073">
    <property type="entry name" value="Nucleotide cyclase"/>
    <property type="match status" value="1"/>
</dbReference>
<reference evidence="3" key="1">
    <citation type="submission" date="2023-04" db="EMBL/GenBank/DDBJ databases">
        <title>Characterization and analysis of the complete genome of Gordonia rubripertincta 112, the degrader of aromatic and aliphatic compounds.</title>
        <authorList>
            <person name="Frantsuzova E."/>
            <person name="Bogun A."/>
            <person name="Delegan Y."/>
        </authorList>
    </citation>
    <scope>NUCLEOTIDE SEQUENCE</scope>
    <source>
        <strain evidence="3">112</strain>
    </source>
</reference>
<protein>
    <recommendedName>
        <fullName evidence="2">Guanylate cyclase domain-containing protein</fullName>
    </recommendedName>
</protein>
<accession>A0AAW6RH38</accession>
<feature type="region of interest" description="Disordered" evidence="1">
    <location>
        <begin position="57"/>
        <end position="78"/>
    </location>
</feature>
<dbReference type="Gene3D" id="3.30.70.1230">
    <property type="entry name" value="Nucleotide cyclase"/>
    <property type="match status" value="1"/>
</dbReference>
<comment type="caution">
    <text evidence="3">The sequence shown here is derived from an EMBL/GenBank/DDBJ whole genome shotgun (WGS) entry which is preliminary data.</text>
</comment>
<dbReference type="GO" id="GO:0035556">
    <property type="term" value="P:intracellular signal transduction"/>
    <property type="evidence" value="ECO:0007669"/>
    <property type="project" value="InterPro"/>
</dbReference>
<dbReference type="GO" id="GO:0004016">
    <property type="term" value="F:adenylate cyclase activity"/>
    <property type="evidence" value="ECO:0007669"/>
    <property type="project" value="UniProtKB-ARBA"/>
</dbReference>
<sequence length="78" mass="8083">MAGNVGAANRFEYTVIGDPVNEAARLSDLAKDTPGRTIASSDVLDAAALEETQLWSSTGSITPRGRSTSTLMSTPRGA</sequence>
<proteinExistence type="predicted"/>
<gene>
    <name evidence="3" type="ORF">QBL07_23415</name>
</gene>
<dbReference type="InterPro" id="IPR001054">
    <property type="entry name" value="A/G_cyclase"/>
</dbReference>